<dbReference type="InterPro" id="IPR006059">
    <property type="entry name" value="SBP"/>
</dbReference>
<evidence type="ECO:0000256" key="3">
    <source>
        <dbReference type="ARBA" id="ARBA00023136"/>
    </source>
</evidence>
<dbReference type="RefSeq" id="WP_073589715.1">
    <property type="nucleotide sequence ID" value="NZ_FRFD01000009.1"/>
</dbReference>
<dbReference type="CDD" id="cd13585">
    <property type="entry name" value="PBP2_TMBP_like"/>
    <property type="match status" value="1"/>
</dbReference>
<evidence type="ECO:0000256" key="2">
    <source>
        <dbReference type="ARBA" id="ARBA00022729"/>
    </source>
</evidence>
<keyword evidence="8" id="KW-1185">Reference proteome</keyword>
<evidence type="ECO:0000313" key="7">
    <source>
        <dbReference type="EMBL" id="SHO51180.1"/>
    </source>
</evidence>
<dbReference type="Proteomes" id="UP000184612">
    <property type="component" value="Unassembled WGS sequence"/>
</dbReference>
<evidence type="ECO:0000256" key="5">
    <source>
        <dbReference type="ARBA" id="ARBA00023288"/>
    </source>
</evidence>
<gene>
    <name evidence="7" type="ORF">SAMN02745217_03050</name>
</gene>
<feature type="chain" id="PRO_5012590869" evidence="6">
    <location>
        <begin position="25"/>
        <end position="409"/>
    </location>
</feature>
<accession>A0A1M7YEX6</accession>
<dbReference type="Gene3D" id="3.40.190.10">
    <property type="entry name" value="Periplasmic binding protein-like II"/>
    <property type="match status" value="1"/>
</dbReference>
<organism evidence="7 8">
    <name type="scientific">Anaerocolumna xylanovorans DSM 12503</name>
    <dbReference type="NCBI Taxonomy" id="1121345"/>
    <lineage>
        <taxon>Bacteria</taxon>
        <taxon>Bacillati</taxon>
        <taxon>Bacillota</taxon>
        <taxon>Clostridia</taxon>
        <taxon>Lachnospirales</taxon>
        <taxon>Lachnospiraceae</taxon>
        <taxon>Anaerocolumna</taxon>
    </lineage>
</organism>
<keyword evidence="7" id="KW-0762">Sugar transport</keyword>
<dbReference type="PROSITE" id="PS51257">
    <property type="entry name" value="PROKAR_LIPOPROTEIN"/>
    <property type="match status" value="1"/>
</dbReference>
<name>A0A1M7YEX6_9FIRM</name>
<dbReference type="Pfam" id="PF13416">
    <property type="entry name" value="SBP_bac_8"/>
    <property type="match status" value="1"/>
</dbReference>
<dbReference type="AlphaFoldDB" id="A0A1M7YEX6"/>
<evidence type="ECO:0000256" key="1">
    <source>
        <dbReference type="ARBA" id="ARBA00022475"/>
    </source>
</evidence>
<keyword evidence="5" id="KW-0449">Lipoprotein</keyword>
<proteinExistence type="predicted"/>
<dbReference type="InterPro" id="IPR050490">
    <property type="entry name" value="Bact_solute-bd_prot1"/>
</dbReference>
<dbReference type="EMBL" id="FRFD01000009">
    <property type="protein sequence ID" value="SHO51180.1"/>
    <property type="molecule type" value="Genomic_DNA"/>
</dbReference>
<dbReference type="SUPFAM" id="SSF53850">
    <property type="entry name" value="Periplasmic binding protein-like II"/>
    <property type="match status" value="1"/>
</dbReference>
<keyword evidence="3" id="KW-0472">Membrane</keyword>
<keyword evidence="2 6" id="KW-0732">Signal</keyword>
<dbReference type="PANTHER" id="PTHR43649:SF33">
    <property type="entry name" value="POLYGALACTURONAN_RHAMNOGALACTURONAN-BINDING PROTEIN YTCQ"/>
    <property type="match status" value="1"/>
</dbReference>
<reference evidence="7 8" key="1">
    <citation type="submission" date="2016-12" db="EMBL/GenBank/DDBJ databases">
        <authorList>
            <person name="Song W.-J."/>
            <person name="Kurnit D.M."/>
        </authorList>
    </citation>
    <scope>NUCLEOTIDE SEQUENCE [LARGE SCALE GENOMIC DNA]</scope>
    <source>
        <strain evidence="7 8">DSM 12503</strain>
    </source>
</reference>
<keyword evidence="4" id="KW-0564">Palmitate</keyword>
<dbReference type="PANTHER" id="PTHR43649">
    <property type="entry name" value="ARABINOSE-BINDING PROTEIN-RELATED"/>
    <property type="match status" value="1"/>
</dbReference>
<sequence>MKKKVFVATALVIAMAASLMGCKASDKQNADGVKSIRFASWDNSKDLEEQQKLVDKFNEAHKDIKVTLEAYGSDFDTKIAAGMGSKDAPDVMYMWNYPAYYEGLEPLDSYIEKEGQTYKDNFYETLWSYNKMGDTIYGIPVGFTTHVLYYNKDIFDAAGVAYPTAEWTFKELADAAKKLTDTSKNITGFGFKRVPDPYDFEMYLWSNGTALSDDKGNLKDYVNSDASVQVLSTFQNMEKEGIAVATDKDGTDEMLAGKIAMYINGSWPISSFNDAKLNYGVVQIPMFKEGSPSVSILSSSGLAMSKDSKNKDAAWEFIKYWTSEDLNKARIQYELPVLKSVVQSESIESDAIKGVFYSMLQQSEGYTPTSFKTQEWSEISDALSTAFERIFNSTVYDDPKTVLDEVAEQ</sequence>
<evidence type="ECO:0000313" key="8">
    <source>
        <dbReference type="Proteomes" id="UP000184612"/>
    </source>
</evidence>
<evidence type="ECO:0000256" key="6">
    <source>
        <dbReference type="SAM" id="SignalP"/>
    </source>
</evidence>
<dbReference type="OrthoDB" id="362670at2"/>
<keyword evidence="1" id="KW-1003">Cell membrane</keyword>
<feature type="signal peptide" evidence="6">
    <location>
        <begin position="1"/>
        <end position="24"/>
    </location>
</feature>
<evidence type="ECO:0000256" key="4">
    <source>
        <dbReference type="ARBA" id="ARBA00023139"/>
    </source>
</evidence>
<protein>
    <submittedName>
        <fullName evidence="7">Multiple sugar transport system substrate-binding protein</fullName>
    </submittedName>
</protein>
<keyword evidence="7" id="KW-0813">Transport</keyword>
<dbReference type="STRING" id="1121345.SAMN02745217_03050"/>